<dbReference type="OrthoDB" id="9799367at2"/>
<evidence type="ECO:0000313" key="4">
    <source>
        <dbReference type="EMBL" id="SEU38834.1"/>
    </source>
</evidence>
<dbReference type="Proteomes" id="UP000183760">
    <property type="component" value="Unassembled WGS sequence"/>
</dbReference>
<dbReference type="EMBL" id="BJXR01000050">
    <property type="protein sequence ID" value="GEN11927.1"/>
    <property type="molecule type" value="Genomic_DNA"/>
</dbReference>
<dbReference type="InterPro" id="IPR001466">
    <property type="entry name" value="Beta-lactam-related"/>
</dbReference>
<feature type="chain" id="PRO_5022774760" evidence="1">
    <location>
        <begin position="33"/>
        <end position="390"/>
    </location>
</feature>
<dbReference type="SUPFAM" id="SSF56601">
    <property type="entry name" value="beta-lactamase/transpeptidase-like"/>
    <property type="match status" value="1"/>
</dbReference>
<keyword evidence="5" id="KW-1185">Reference proteome</keyword>
<organism evidence="3 6">
    <name type="scientific">Myxococcus fulvus</name>
    <dbReference type="NCBI Taxonomy" id="33"/>
    <lineage>
        <taxon>Bacteria</taxon>
        <taxon>Pseudomonadati</taxon>
        <taxon>Myxococcota</taxon>
        <taxon>Myxococcia</taxon>
        <taxon>Myxococcales</taxon>
        <taxon>Cystobacterineae</taxon>
        <taxon>Myxococcaceae</taxon>
        <taxon>Myxococcus</taxon>
    </lineage>
</organism>
<dbReference type="Gene3D" id="3.40.710.10">
    <property type="entry name" value="DD-peptidase/beta-lactamase superfamily"/>
    <property type="match status" value="1"/>
</dbReference>
<evidence type="ECO:0000256" key="1">
    <source>
        <dbReference type="SAM" id="SignalP"/>
    </source>
</evidence>
<evidence type="ECO:0000313" key="6">
    <source>
        <dbReference type="Proteomes" id="UP000321514"/>
    </source>
</evidence>
<dbReference type="PANTHER" id="PTHR46520">
    <property type="entry name" value="SERINE BETA-LACTAMASE-LIKE PROTEIN LACTB, MITOCHONDRIAL"/>
    <property type="match status" value="1"/>
</dbReference>
<dbReference type="GO" id="GO:0019216">
    <property type="term" value="P:regulation of lipid metabolic process"/>
    <property type="evidence" value="ECO:0007669"/>
    <property type="project" value="TreeGrafter"/>
</dbReference>
<dbReference type="RefSeq" id="WP_074958455.1">
    <property type="nucleotide sequence ID" value="NZ_BJXR01000050.1"/>
</dbReference>
<dbReference type="PANTHER" id="PTHR46520:SF1">
    <property type="entry name" value="SERINE BETA-LACTAMASE-LIKE PROTEIN LACTB, MITOCHONDRIAL"/>
    <property type="match status" value="1"/>
</dbReference>
<reference evidence="3 6" key="2">
    <citation type="submission" date="2019-07" db="EMBL/GenBank/DDBJ databases">
        <title>Whole genome shotgun sequence of Myxococcus fulvus NBRC 100333.</title>
        <authorList>
            <person name="Hosoyama A."/>
            <person name="Uohara A."/>
            <person name="Ohji S."/>
            <person name="Ichikawa N."/>
        </authorList>
    </citation>
    <scope>NUCLEOTIDE SEQUENCE [LARGE SCALE GENOMIC DNA]</scope>
    <source>
        <strain evidence="3 6">NBRC 100333</strain>
    </source>
</reference>
<gene>
    <name evidence="3" type="ORF">MFU01_69640</name>
    <name evidence="4" type="ORF">SAMN05443572_113217</name>
</gene>
<protein>
    <submittedName>
        <fullName evidence="4">CubicO group peptidase, beta-lactamase class C family</fullName>
    </submittedName>
</protein>
<accession>A0A511TCQ0</accession>
<evidence type="ECO:0000313" key="3">
    <source>
        <dbReference type="EMBL" id="GEN11927.1"/>
    </source>
</evidence>
<dbReference type="InterPro" id="IPR052794">
    <property type="entry name" value="Mito_Ser_Protease_LACTB"/>
</dbReference>
<proteinExistence type="predicted"/>
<keyword evidence="1" id="KW-0732">Signal</keyword>
<reference evidence="4 5" key="1">
    <citation type="submission" date="2016-10" db="EMBL/GenBank/DDBJ databases">
        <authorList>
            <person name="Varghese N."/>
            <person name="Submissions S."/>
        </authorList>
    </citation>
    <scope>NUCLEOTIDE SEQUENCE [LARGE SCALE GENOMIC DNA]</scope>
    <source>
        <strain evidence="4 5">DSM 16525</strain>
    </source>
</reference>
<dbReference type="AlphaFoldDB" id="A0A511TCQ0"/>
<dbReference type="EMBL" id="FOIB01000013">
    <property type="protein sequence ID" value="SEU38834.1"/>
    <property type="molecule type" value="Genomic_DNA"/>
</dbReference>
<name>A0A511TCQ0_MYXFU</name>
<dbReference type="GO" id="GO:0008233">
    <property type="term" value="F:peptidase activity"/>
    <property type="evidence" value="ECO:0007669"/>
    <property type="project" value="TreeGrafter"/>
</dbReference>
<dbReference type="InterPro" id="IPR012338">
    <property type="entry name" value="Beta-lactam/transpept-like"/>
</dbReference>
<feature type="domain" description="Beta-lactamase-related" evidence="2">
    <location>
        <begin position="56"/>
        <end position="365"/>
    </location>
</feature>
<evidence type="ECO:0000313" key="5">
    <source>
        <dbReference type="Proteomes" id="UP000183760"/>
    </source>
</evidence>
<sequence>MPAPAAPLARRTTARLVALALGACLTTTPAWAAPDASYPLPPISSRHASSIEKGRAFARELLASKHLPGLSVAVAQHGQVLWSEGFGHADLEQHVPVTPLTRFRVGSISKVFAAAAVARLVEEGRLDLDAPIQKYLPTFPKKQWPVTTRQLTGHVAGVRHYVDKDEVIFQQARHFDSVARGLELFQADPLLFEPGTRYAYSSYGWNLVSAVIEGASGEEFLRHLHRSVLEPLGLRHTGADHPHQLIPGRTRFYAPGPSGTHLHAAHVDNSYKWAGGGLLSTAEDLVRFGSAHLQPGFLRKQTLALLFTSQKLQSGKETGVGIGWRIGVTAQGRRFFHHRGAIEGGRGLLLLFPDSQLVVALLTNMYADVVEEHASQLAELFLAEPARASP</sequence>
<dbReference type="GO" id="GO:0006508">
    <property type="term" value="P:proteolysis"/>
    <property type="evidence" value="ECO:0007669"/>
    <property type="project" value="TreeGrafter"/>
</dbReference>
<dbReference type="STRING" id="1334629.MFUL124B02_10840"/>
<comment type="caution">
    <text evidence="3">The sequence shown here is derived from an EMBL/GenBank/DDBJ whole genome shotgun (WGS) entry which is preliminary data.</text>
</comment>
<feature type="signal peptide" evidence="1">
    <location>
        <begin position="1"/>
        <end position="32"/>
    </location>
</feature>
<dbReference type="Proteomes" id="UP000321514">
    <property type="component" value="Unassembled WGS sequence"/>
</dbReference>
<evidence type="ECO:0000259" key="2">
    <source>
        <dbReference type="Pfam" id="PF00144"/>
    </source>
</evidence>
<dbReference type="Pfam" id="PF00144">
    <property type="entry name" value="Beta-lactamase"/>
    <property type="match status" value="1"/>
</dbReference>